<dbReference type="SMART" id="SM00388">
    <property type="entry name" value="HisKA"/>
    <property type="match status" value="1"/>
</dbReference>
<reference evidence="11 12" key="1">
    <citation type="journal article" date="2010" name="Cell">
        <title>The genome of Naegleria gruberi illuminates early eukaryotic versatility.</title>
        <authorList>
            <person name="Fritz-Laylin L.K."/>
            <person name="Prochnik S.E."/>
            <person name="Ginger M.L."/>
            <person name="Dacks J.B."/>
            <person name="Carpenter M.L."/>
            <person name="Field M.C."/>
            <person name="Kuo A."/>
            <person name="Paredez A."/>
            <person name="Chapman J."/>
            <person name="Pham J."/>
            <person name="Shu S."/>
            <person name="Neupane R."/>
            <person name="Cipriano M."/>
            <person name="Mancuso J."/>
            <person name="Tu H."/>
            <person name="Salamov A."/>
            <person name="Lindquist E."/>
            <person name="Shapiro H."/>
            <person name="Lucas S."/>
            <person name="Grigoriev I.V."/>
            <person name="Cande W.Z."/>
            <person name="Fulton C."/>
            <person name="Rokhsar D.S."/>
            <person name="Dawson S.C."/>
        </authorList>
    </citation>
    <scope>NUCLEOTIDE SEQUENCE [LARGE SCALE GENOMIC DNA]</scope>
    <source>
        <strain evidence="11 12">NEG-M</strain>
    </source>
</reference>
<feature type="transmembrane region" description="Helical" evidence="8">
    <location>
        <begin position="276"/>
        <end position="297"/>
    </location>
</feature>
<dbReference type="Gene3D" id="3.30.565.10">
    <property type="entry name" value="Histidine kinase-like ATPase, C-terminal domain"/>
    <property type="match status" value="1"/>
</dbReference>
<dbReference type="PROSITE" id="PS50109">
    <property type="entry name" value="HIS_KIN"/>
    <property type="match status" value="1"/>
</dbReference>
<dbReference type="InterPro" id="IPR036097">
    <property type="entry name" value="HisK_dim/P_sf"/>
</dbReference>
<keyword evidence="8" id="KW-0472">Membrane</keyword>
<feature type="region of interest" description="Disordered" evidence="7">
    <location>
        <begin position="1"/>
        <end position="25"/>
    </location>
</feature>
<accession>D2VPG3</accession>
<dbReference type="eggNOG" id="KOG0519">
    <property type="taxonomic scope" value="Eukaryota"/>
</dbReference>
<dbReference type="EC" id="2.7.13.3" evidence="2"/>
<dbReference type="SUPFAM" id="SSF52172">
    <property type="entry name" value="CheY-like"/>
    <property type="match status" value="1"/>
</dbReference>
<evidence type="ECO:0000259" key="10">
    <source>
        <dbReference type="PROSITE" id="PS50110"/>
    </source>
</evidence>
<dbReference type="Gene3D" id="1.10.287.130">
    <property type="match status" value="1"/>
</dbReference>
<evidence type="ECO:0000256" key="8">
    <source>
        <dbReference type="SAM" id="Phobius"/>
    </source>
</evidence>
<dbReference type="InterPro" id="IPR001789">
    <property type="entry name" value="Sig_transdc_resp-reg_receiver"/>
</dbReference>
<dbReference type="Gene3D" id="3.40.50.2300">
    <property type="match status" value="1"/>
</dbReference>
<evidence type="ECO:0000313" key="12">
    <source>
        <dbReference type="Proteomes" id="UP000006671"/>
    </source>
</evidence>
<dbReference type="InParanoid" id="D2VPG3"/>
<dbReference type="InterPro" id="IPR003594">
    <property type="entry name" value="HATPase_dom"/>
</dbReference>
<feature type="transmembrane region" description="Helical" evidence="8">
    <location>
        <begin position="240"/>
        <end position="264"/>
    </location>
</feature>
<keyword evidence="5" id="KW-0418">Kinase</keyword>
<dbReference type="STRING" id="5762.D2VPG3"/>
<dbReference type="Pfam" id="PF00072">
    <property type="entry name" value="Response_reg"/>
    <property type="match status" value="1"/>
</dbReference>
<evidence type="ECO:0000256" key="2">
    <source>
        <dbReference type="ARBA" id="ARBA00012438"/>
    </source>
</evidence>
<evidence type="ECO:0000256" key="7">
    <source>
        <dbReference type="SAM" id="MobiDB-lite"/>
    </source>
</evidence>
<dbReference type="Gene3D" id="3.90.1140.10">
    <property type="entry name" value="Cyclic phosphodiesterase"/>
    <property type="match status" value="1"/>
</dbReference>
<dbReference type="SUPFAM" id="SSF55874">
    <property type="entry name" value="ATPase domain of HSP90 chaperone/DNA topoisomerase II/histidine kinase"/>
    <property type="match status" value="1"/>
</dbReference>
<keyword evidence="12" id="KW-1185">Reference proteome</keyword>
<evidence type="ECO:0000259" key="9">
    <source>
        <dbReference type="PROSITE" id="PS50109"/>
    </source>
</evidence>
<proteinExistence type="predicted"/>
<evidence type="ECO:0000256" key="5">
    <source>
        <dbReference type="ARBA" id="ARBA00022777"/>
    </source>
</evidence>
<dbReference type="InterPro" id="IPR003661">
    <property type="entry name" value="HisK_dim/P_dom"/>
</dbReference>
<gene>
    <name evidence="11" type="ORF">NAEGRDRAFT_70850</name>
</gene>
<keyword evidence="8" id="KW-0812">Transmembrane</keyword>
<dbReference type="OMA" id="EPFAQLH"/>
<dbReference type="SUPFAM" id="SSF55144">
    <property type="entry name" value="LigT-like"/>
    <property type="match status" value="1"/>
</dbReference>
<dbReference type="CDD" id="cd00075">
    <property type="entry name" value="HATPase"/>
    <property type="match status" value="1"/>
</dbReference>
<sequence length="753" mass="85029">MKKQQKASSSDNSSSSDEAPTTSSSTYTTVSTACTIIPPLDLWPQLFPHHPEHEVLDYEGNKSCWPAHINVAYPFVAQAGFSVAKGKLKQLLKEHDIQPFDIELDELDIFEHTINSIIVMKPKVWIGDERKDELLIQLHDLIVECFNIVENHEYVPHISISYVKTKDLLKRKKMLETLFTKPIRFTVDKLHFLATSNKNGKMYSKCEVFLVNGKFIRSMLGVGLVRSTEAEEKVRMTVSLLLFCFRYFLVADNRALLSPMYILILMSSNTMTSLHYTLAPFFVTFFLYCGTIVHSLIFSNSIELIFENLATALCIYLLSYYVLSTSSALQSKITKLEQTAKELEMALSSKEVFIRHISHEFRSPCLSSLGSVELLRETNLTEYQRELVETIASSDGILLNLIEDVLTLVKIEHEKKSDDKSSEATKFFKIFSLNNCVKMMGNIIKSYSKQFQVNVNVSIDEQAKDLFVRANQTRIHQVISNLMTNGVKASKIGDSIDLECFVQGDERQVNGVIERDIIFKVKDNGIGIPKSKQAKIFEPFAQLHNLNQSIIPGSGLGLSTVKHNVQAMRGDITLESDENCGAEFTVILPLEIVQCKLERSKNSSESLHEIDPSIKRQLAIQENYIRLFSTCCQNKASNSKAEILIADDNSVNRRVITKLIESLGYSVDAANDGKELIELFDKGRHKLIITDLNMPVLDGVEATKILRNRHQGDIKVVALTGDVLIEKSPLFDQLLTKPIHKLVLKECIDSLMK</sequence>
<keyword evidence="4" id="KW-0808">Transferase</keyword>
<dbReference type="InterPro" id="IPR036890">
    <property type="entry name" value="HATPase_C_sf"/>
</dbReference>
<dbReference type="VEuPathDB" id="AmoebaDB:NAEGRDRAFT_70850"/>
<dbReference type="Pfam" id="PF02518">
    <property type="entry name" value="HATPase_c"/>
    <property type="match status" value="1"/>
</dbReference>
<feature type="domain" description="Response regulatory" evidence="10">
    <location>
        <begin position="642"/>
        <end position="752"/>
    </location>
</feature>
<dbReference type="Pfam" id="PF13563">
    <property type="entry name" value="2_5_RNA_ligase2"/>
    <property type="match status" value="1"/>
</dbReference>
<dbReference type="PRINTS" id="PR00344">
    <property type="entry name" value="BCTRLSENSOR"/>
</dbReference>
<feature type="compositionally biased region" description="Low complexity" evidence="7">
    <location>
        <begin position="8"/>
        <end position="25"/>
    </location>
</feature>
<dbReference type="RefSeq" id="XP_002674170.1">
    <property type="nucleotide sequence ID" value="XM_002674124.1"/>
</dbReference>
<name>D2VPG3_NAEGR</name>
<dbReference type="SUPFAM" id="SSF47384">
    <property type="entry name" value="Homodimeric domain of signal transducing histidine kinase"/>
    <property type="match status" value="1"/>
</dbReference>
<dbReference type="CDD" id="cd17546">
    <property type="entry name" value="REC_hyHK_CKI1_RcsC-like"/>
    <property type="match status" value="1"/>
</dbReference>
<dbReference type="InterPro" id="IPR004358">
    <property type="entry name" value="Sig_transdc_His_kin-like_C"/>
</dbReference>
<dbReference type="GO" id="GO:0000155">
    <property type="term" value="F:phosphorelay sensor kinase activity"/>
    <property type="evidence" value="ECO:0007669"/>
    <property type="project" value="InterPro"/>
</dbReference>
<dbReference type="PANTHER" id="PTHR43047">
    <property type="entry name" value="TWO-COMPONENT HISTIDINE PROTEIN KINASE"/>
    <property type="match status" value="1"/>
</dbReference>
<keyword evidence="8" id="KW-1133">Transmembrane helix</keyword>
<dbReference type="InterPro" id="IPR005467">
    <property type="entry name" value="His_kinase_dom"/>
</dbReference>
<dbReference type="PROSITE" id="PS51257">
    <property type="entry name" value="PROKAR_LIPOPROTEIN"/>
    <property type="match status" value="1"/>
</dbReference>
<dbReference type="SMART" id="SM00448">
    <property type="entry name" value="REC"/>
    <property type="match status" value="1"/>
</dbReference>
<dbReference type="AlphaFoldDB" id="D2VPG3"/>
<evidence type="ECO:0000256" key="4">
    <source>
        <dbReference type="ARBA" id="ARBA00022679"/>
    </source>
</evidence>
<evidence type="ECO:0000256" key="1">
    <source>
        <dbReference type="ARBA" id="ARBA00000085"/>
    </source>
</evidence>
<dbReference type="Pfam" id="PF00512">
    <property type="entry name" value="HisKA"/>
    <property type="match status" value="1"/>
</dbReference>
<dbReference type="EMBL" id="GG738886">
    <property type="protein sequence ID" value="EFC41426.1"/>
    <property type="molecule type" value="Genomic_DNA"/>
</dbReference>
<dbReference type="Proteomes" id="UP000006671">
    <property type="component" value="Unassembled WGS sequence"/>
</dbReference>
<dbReference type="SMART" id="SM00387">
    <property type="entry name" value="HATPase_c"/>
    <property type="match status" value="1"/>
</dbReference>
<evidence type="ECO:0000256" key="6">
    <source>
        <dbReference type="PROSITE-ProRule" id="PRU00169"/>
    </source>
</evidence>
<dbReference type="CDD" id="cd00082">
    <property type="entry name" value="HisKA"/>
    <property type="match status" value="1"/>
</dbReference>
<feature type="transmembrane region" description="Helical" evidence="8">
    <location>
        <begin position="304"/>
        <end position="323"/>
    </location>
</feature>
<comment type="catalytic activity">
    <reaction evidence="1">
        <text>ATP + protein L-histidine = ADP + protein N-phospho-L-histidine.</text>
        <dbReference type="EC" id="2.7.13.3"/>
    </reaction>
</comment>
<evidence type="ECO:0000256" key="3">
    <source>
        <dbReference type="ARBA" id="ARBA00022553"/>
    </source>
</evidence>
<dbReference type="InterPro" id="IPR009097">
    <property type="entry name" value="Cyclic_Pdiesterase"/>
</dbReference>
<dbReference type="InterPro" id="IPR011006">
    <property type="entry name" value="CheY-like_superfamily"/>
</dbReference>
<dbReference type="GeneID" id="8850717"/>
<evidence type="ECO:0000313" key="11">
    <source>
        <dbReference type="EMBL" id="EFC41426.1"/>
    </source>
</evidence>
<keyword evidence="3 6" id="KW-0597">Phosphoprotein</keyword>
<protein>
    <recommendedName>
        <fullName evidence="2">histidine kinase</fullName>
        <ecNumber evidence="2">2.7.13.3</ecNumber>
    </recommendedName>
</protein>
<dbReference type="KEGG" id="ngr:NAEGRDRAFT_70850"/>
<organism evidence="12">
    <name type="scientific">Naegleria gruberi</name>
    <name type="common">Amoeba</name>
    <dbReference type="NCBI Taxonomy" id="5762"/>
    <lineage>
        <taxon>Eukaryota</taxon>
        <taxon>Discoba</taxon>
        <taxon>Heterolobosea</taxon>
        <taxon>Tetramitia</taxon>
        <taxon>Eutetramitia</taxon>
        <taxon>Vahlkampfiidae</taxon>
        <taxon>Naegleria</taxon>
    </lineage>
</organism>
<dbReference type="OrthoDB" id="60033at2759"/>
<feature type="domain" description="Histidine kinase" evidence="9">
    <location>
        <begin position="356"/>
        <end position="592"/>
    </location>
</feature>
<feature type="modified residue" description="4-aspartylphosphate" evidence="6">
    <location>
        <position position="691"/>
    </location>
</feature>
<dbReference type="PROSITE" id="PS50110">
    <property type="entry name" value="RESPONSE_REGULATORY"/>
    <property type="match status" value="1"/>
</dbReference>